<keyword evidence="3" id="KW-0813">Transport</keyword>
<evidence type="ECO:0000256" key="7">
    <source>
        <dbReference type="ARBA" id="ARBA00023136"/>
    </source>
</evidence>
<protein>
    <submittedName>
        <fullName evidence="10">Oligopeptide/dipeptide ABC transporter, ATPase subunit</fullName>
    </submittedName>
</protein>
<evidence type="ECO:0000256" key="1">
    <source>
        <dbReference type="ARBA" id="ARBA00004417"/>
    </source>
</evidence>
<evidence type="ECO:0000259" key="9">
    <source>
        <dbReference type="PROSITE" id="PS50893"/>
    </source>
</evidence>
<dbReference type="AlphaFoldDB" id="A1WPN6"/>
<dbReference type="InterPro" id="IPR027417">
    <property type="entry name" value="P-loop_NTPase"/>
</dbReference>
<dbReference type="STRING" id="391735.Veis_3886"/>
<dbReference type="GO" id="GO:0005524">
    <property type="term" value="F:ATP binding"/>
    <property type="evidence" value="ECO:0007669"/>
    <property type="project" value="UniProtKB-KW"/>
</dbReference>
<sequence>MSVHPGRMAPPQQMPQQAQQPVAGHLPVLEVRDLQTRFPTAAGTVTPVDGVSFTLARGEIMGLVGESGSGKSVTGLSIMGLIDKPGRITGGSIKLKGRELVGLPEKALRALRGADIAMIFQDPMMTLNPVLRVATQMTEAILVHERVSKQQALDRARAALVKVGIAAPDERLQAYPHALSGGMRQRIAIATALLHKPALIIADEPTTALDVTIQGQILAEVQQLARQEGMAMIWITHDLSVVAGLADKICVLYAGRVAEYGTVDQVLDAPLHPYTAGLIASVPSHAQKGQALYQIPGMAPMLLALPPGCAFQARCPRADAQCRATPPPHSADQCTDHRAWCWHPVQALATQVSA</sequence>
<dbReference type="PANTHER" id="PTHR43297:SF2">
    <property type="entry name" value="DIPEPTIDE TRANSPORT ATP-BINDING PROTEIN DPPD"/>
    <property type="match status" value="1"/>
</dbReference>
<dbReference type="InterPro" id="IPR017871">
    <property type="entry name" value="ABC_transporter-like_CS"/>
</dbReference>
<dbReference type="GO" id="GO:0016887">
    <property type="term" value="F:ATP hydrolysis activity"/>
    <property type="evidence" value="ECO:0007669"/>
    <property type="project" value="InterPro"/>
</dbReference>
<dbReference type="PROSITE" id="PS00211">
    <property type="entry name" value="ABC_TRANSPORTER_1"/>
    <property type="match status" value="1"/>
</dbReference>
<dbReference type="InterPro" id="IPR050388">
    <property type="entry name" value="ABC_Ni/Peptide_Import"/>
</dbReference>
<dbReference type="FunFam" id="3.40.50.300:FF:000016">
    <property type="entry name" value="Oligopeptide ABC transporter ATP-binding component"/>
    <property type="match status" value="1"/>
</dbReference>
<name>A1WPN6_VEREI</name>
<evidence type="ECO:0000313" key="10">
    <source>
        <dbReference type="EMBL" id="ABM59593.1"/>
    </source>
</evidence>
<dbReference type="CDD" id="cd03257">
    <property type="entry name" value="ABC_NikE_OppD_transporters"/>
    <property type="match status" value="1"/>
</dbReference>
<proteinExistence type="inferred from homology"/>
<keyword evidence="7" id="KW-0472">Membrane</keyword>
<comment type="similarity">
    <text evidence="2">Belongs to the ABC transporter superfamily.</text>
</comment>
<evidence type="ECO:0000256" key="2">
    <source>
        <dbReference type="ARBA" id="ARBA00005417"/>
    </source>
</evidence>
<dbReference type="GO" id="GO:0015833">
    <property type="term" value="P:peptide transport"/>
    <property type="evidence" value="ECO:0007669"/>
    <property type="project" value="InterPro"/>
</dbReference>
<dbReference type="Pfam" id="PF00005">
    <property type="entry name" value="ABC_tran"/>
    <property type="match status" value="1"/>
</dbReference>
<feature type="domain" description="ABC transporter" evidence="9">
    <location>
        <begin position="29"/>
        <end position="279"/>
    </location>
</feature>
<keyword evidence="5" id="KW-0547">Nucleotide-binding</keyword>
<comment type="subcellular location">
    <subcellularLocation>
        <location evidence="1">Cell inner membrane</location>
        <topology evidence="1">Peripheral membrane protein</topology>
    </subcellularLocation>
</comment>
<dbReference type="InterPro" id="IPR013563">
    <property type="entry name" value="Oligopep_ABC_C"/>
</dbReference>
<organism evidence="10 11">
    <name type="scientific">Verminephrobacter eiseniae (strain EF01-2)</name>
    <dbReference type="NCBI Taxonomy" id="391735"/>
    <lineage>
        <taxon>Bacteria</taxon>
        <taxon>Pseudomonadati</taxon>
        <taxon>Pseudomonadota</taxon>
        <taxon>Betaproteobacteria</taxon>
        <taxon>Burkholderiales</taxon>
        <taxon>Comamonadaceae</taxon>
        <taxon>Verminephrobacter</taxon>
    </lineage>
</organism>
<evidence type="ECO:0000256" key="4">
    <source>
        <dbReference type="ARBA" id="ARBA00022475"/>
    </source>
</evidence>
<dbReference type="NCBIfam" id="TIGR01727">
    <property type="entry name" value="oligo_HPY"/>
    <property type="match status" value="1"/>
</dbReference>
<evidence type="ECO:0000256" key="6">
    <source>
        <dbReference type="ARBA" id="ARBA00022840"/>
    </source>
</evidence>
<dbReference type="InterPro" id="IPR003439">
    <property type="entry name" value="ABC_transporter-like_ATP-bd"/>
</dbReference>
<dbReference type="KEGG" id="vei:Veis_3886"/>
<dbReference type="InterPro" id="IPR003593">
    <property type="entry name" value="AAA+_ATPase"/>
</dbReference>
<feature type="region of interest" description="Disordered" evidence="8">
    <location>
        <begin position="1"/>
        <end position="22"/>
    </location>
</feature>
<dbReference type="PROSITE" id="PS50893">
    <property type="entry name" value="ABC_TRANSPORTER_2"/>
    <property type="match status" value="1"/>
</dbReference>
<dbReference type="GO" id="GO:0055085">
    <property type="term" value="P:transmembrane transport"/>
    <property type="evidence" value="ECO:0007669"/>
    <property type="project" value="UniProtKB-ARBA"/>
</dbReference>
<gene>
    <name evidence="10" type="ordered locus">Veis_3886</name>
</gene>
<evidence type="ECO:0000256" key="8">
    <source>
        <dbReference type="SAM" id="MobiDB-lite"/>
    </source>
</evidence>
<keyword evidence="4" id="KW-1003">Cell membrane</keyword>
<dbReference type="HOGENOM" id="CLU_000604_1_23_4"/>
<dbReference type="GO" id="GO:0005886">
    <property type="term" value="C:plasma membrane"/>
    <property type="evidence" value="ECO:0007669"/>
    <property type="project" value="UniProtKB-SubCell"/>
</dbReference>
<evidence type="ECO:0000256" key="5">
    <source>
        <dbReference type="ARBA" id="ARBA00022741"/>
    </source>
</evidence>
<evidence type="ECO:0000256" key="3">
    <source>
        <dbReference type="ARBA" id="ARBA00022448"/>
    </source>
</evidence>
<feature type="compositionally biased region" description="Low complexity" evidence="8">
    <location>
        <begin position="9"/>
        <end position="21"/>
    </location>
</feature>
<dbReference type="eggNOG" id="COG0444">
    <property type="taxonomic scope" value="Bacteria"/>
</dbReference>
<dbReference type="SMART" id="SM00382">
    <property type="entry name" value="AAA"/>
    <property type="match status" value="1"/>
</dbReference>
<accession>A1WPN6</accession>
<reference evidence="11" key="1">
    <citation type="submission" date="2006-12" db="EMBL/GenBank/DDBJ databases">
        <title>Complete sequence of chromosome 1 of Verminephrobacter eiseniae EF01-2.</title>
        <authorList>
            <person name="Copeland A."/>
            <person name="Lucas S."/>
            <person name="Lapidus A."/>
            <person name="Barry K."/>
            <person name="Detter J.C."/>
            <person name="Glavina del Rio T."/>
            <person name="Dalin E."/>
            <person name="Tice H."/>
            <person name="Pitluck S."/>
            <person name="Chertkov O."/>
            <person name="Brettin T."/>
            <person name="Bruce D."/>
            <person name="Han C."/>
            <person name="Tapia R."/>
            <person name="Gilna P."/>
            <person name="Schmutz J."/>
            <person name="Larimer F."/>
            <person name="Land M."/>
            <person name="Hauser L."/>
            <person name="Kyrpides N."/>
            <person name="Kim E."/>
            <person name="Stahl D."/>
            <person name="Richardson P."/>
        </authorList>
    </citation>
    <scope>NUCLEOTIDE SEQUENCE [LARGE SCALE GENOMIC DNA]</scope>
    <source>
        <strain evidence="11">EF01-2</strain>
    </source>
</reference>
<dbReference type="EMBL" id="CP000542">
    <property type="protein sequence ID" value="ABM59593.1"/>
    <property type="molecule type" value="Genomic_DNA"/>
</dbReference>
<keyword evidence="6" id="KW-0067">ATP-binding</keyword>
<dbReference type="SUPFAM" id="SSF52540">
    <property type="entry name" value="P-loop containing nucleoside triphosphate hydrolases"/>
    <property type="match status" value="1"/>
</dbReference>
<dbReference type="Pfam" id="PF08352">
    <property type="entry name" value="oligo_HPY"/>
    <property type="match status" value="1"/>
</dbReference>
<keyword evidence="11" id="KW-1185">Reference proteome</keyword>
<dbReference type="Gene3D" id="3.40.50.300">
    <property type="entry name" value="P-loop containing nucleotide triphosphate hydrolases"/>
    <property type="match status" value="1"/>
</dbReference>
<dbReference type="Proteomes" id="UP000000374">
    <property type="component" value="Chromosome"/>
</dbReference>
<dbReference type="PANTHER" id="PTHR43297">
    <property type="entry name" value="OLIGOPEPTIDE TRANSPORT ATP-BINDING PROTEIN APPD"/>
    <property type="match status" value="1"/>
</dbReference>
<evidence type="ECO:0000313" key="11">
    <source>
        <dbReference type="Proteomes" id="UP000000374"/>
    </source>
</evidence>